<dbReference type="OrthoDB" id="4216928at2759"/>
<dbReference type="SUPFAM" id="SSF57701">
    <property type="entry name" value="Zn2/Cys6 DNA-binding domain"/>
    <property type="match status" value="1"/>
</dbReference>
<dbReference type="EMBL" id="KN832882">
    <property type="protein sequence ID" value="KIM97544.1"/>
    <property type="molecule type" value="Genomic_DNA"/>
</dbReference>
<evidence type="ECO:0000259" key="2">
    <source>
        <dbReference type="PROSITE" id="PS50048"/>
    </source>
</evidence>
<dbReference type="Gene3D" id="4.10.240.10">
    <property type="entry name" value="Zn(2)-C6 fungal-type DNA-binding domain"/>
    <property type="match status" value="1"/>
</dbReference>
<keyword evidence="4" id="KW-1185">Reference proteome</keyword>
<evidence type="ECO:0000256" key="1">
    <source>
        <dbReference type="ARBA" id="ARBA00023242"/>
    </source>
</evidence>
<protein>
    <recommendedName>
        <fullName evidence="2">Zn(2)-C6 fungal-type domain-containing protein</fullName>
    </recommendedName>
</protein>
<organism evidence="3 4">
    <name type="scientific">Oidiodendron maius (strain Zn)</name>
    <dbReference type="NCBI Taxonomy" id="913774"/>
    <lineage>
        <taxon>Eukaryota</taxon>
        <taxon>Fungi</taxon>
        <taxon>Dikarya</taxon>
        <taxon>Ascomycota</taxon>
        <taxon>Pezizomycotina</taxon>
        <taxon>Leotiomycetes</taxon>
        <taxon>Leotiomycetes incertae sedis</taxon>
        <taxon>Myxotrichaceae</taxon>
        <taxon>Oidiodendron</taxon>
    </lineage>
</organism>
<dbReference type="Proteomes" id="UP000054321">
    <property type="component" value="Unassembled WGS sequence"/>
</dbReference>
<dbReference type="PROSITE" id="PS50048">
    <property type="entry name" value="ZN2_CY6_FUNGAL_2"/>
    <property type="match status" value="1"/>
</dbReference>
<dbReference type="InParanoid" id="A0A0C3H2C5"/>
<feature type="domain" description="Zn(2)-C6 fungal-type" evidence="2">
    <location>
        <begin position="12"/>
        <end position="42"/>
    </location>
</feature>
<dbReference type="InterPro" id="IPR036864">
    <property type="entry name" value="Zn2-C6_fun-type_DNA-bd_sf"/>
</dbReference>
<evidence type="ECO:0000313" key="4">
    <source>
        <dbReference type="Proteomes" id="UP000054321"/>
    </source>
</evidence>
<dbReference type="GO" id="GO:0008270">
    <property type="term" value="F:zinc ion binding"/>
    <property type="evidence" value="ECO:0007669"/>
    <property type="project" value="InterPro"/>
</dbReference>
<name>A0A0C3H2C5_OIDMZ</name>
<accession>A0A0C3H2C5</accession>
<dbReference type="SMART" id="SM00066">
    <property type="entry name" value="GAL4"/>
    <property type="match status" value="1"/>
</dbReference>
<dbReference type="AlphaFoldDB" id="A0A0C3H2C5"/>
<gene>
    <name evidence="3" type="ORF">OIDMADRAFT_182836</name>
</gene>
<dbReference type="HOGENOM" id="CLU_024655_1_2_1"/>
<keyword evidence="1" id="KW-0539">Nucleus</keyword>
<reference evidence="4" key="2">
    <citation type="submission" date="2015-01" db="EMBL/GenBank/DDBJ databases">
        <title>Evolutionary Origins and Diversification of the Mycorrhizal Mutualists.</title>
        <authorList>
            <consortium name="DOE Joint Genome Institute"/>
            <consortium name="Mycorrhizal Genomics Consortium"/>
            <person name="Kohler A."/>
            <person name="Kuo A."/>
            <person name="Nagy L.G."/>
            <person name="Floudas D."/>
            <person name="Copeland A."/>
            <person name="Barry K.W."/>
            <person name="Cichocki N."/>
            <person name="Veneault-Fourrey C."/>
            <person name="LaButti K."/>
            <person name="Lindquist E.A."/>
            <person name="Lipzen A."/>
            <person name="Lundell T."/>
            <person name="Morin E."/>
            <person name="Murat C."/>
            <person name="Riley R."/>
            <person name="Ohm R."/>
            <person name="Sun H."/>
            <person name="Tunlid A."/>
            <person name="Henrissat B."/>
            <person name="Grigoriev I.V."/>
            <person name="Hibbett D.S."/>
            <person name="Martin F."/>
        </authorList>
    </citation>
    <scope>NUCLEOTIDE SEQUENCE [LARGE SCALE GENOMIC DNA]</scope>
    <source>
        <strain evidence="4">Zn</strain>
    </source>
</reference>
<dbReference type="GO" id="GO:0000981">
    <property type="term" value="F:DNA-binding transcription factor activity, RNA polymerase II-specific"/>
    <property type="evidence" value="ECO:0007669"/>
    <property type="project" value="InterPro"/>
</dbReference>
<dbReference type="Pfam" id="PF00172">
    <property type="entry name" value="Zn_clus"/>
    <property type="match status" value="1"/>
</dbReference>
<proteinExistence type="predicted"/>
<evidence type="ECO:0000313" key="3">
    <source>
        <dbReference type="EMBL" id="KIM97544.1"/>
    </source>
</evidence>
<dbReference type="InterPro" id="IPR001138">
    <property type="entry name" value="Zn2Cys6_DnaBD"/>
</dbReference>
<dbReference type="CDD" id="cd00067">
    <property type="entry name" value="GAL4"/>
    <property type="match status" value="1"/>
</dbReference>
<reference evidence="3 4" key="1">
    <citation type="submission" date="2014-04" db="EMBL/GenBank/DDBJ databases">
        <authorList>
            <consortium name="DOE Joint Genome Institute"/>
            <person name="Kuo A."/>
            <person name="Martino E."/>
            <person name="Perotto S."/>
            <person name="Kohler A."/>
            <person name="Nagy L.G."/>
            <person name="Floudas D."/>
            <person name="Copeland A."/>
            <person name="Barry K.W."/>
            <person name="Cichocki N."/>
            <person name="Veneault-Fourrey C."/>
            <person name="LaButti K."/>
            <person name="Lindquist E.A."/>
            <person name="Lipzen A."/>
            <person name="Lundell T."/>
            <person name="Morin E."/>
            <person name="Murat C."/>
            <person name="Sun H."/>
            <person name="Tunlid A."/>
            <person name="Henrissat B."/>
            <person name="Grigoriev I.V."/>
            <person name="Hibbett D.S."/>
            <person name="Martin F."/>
            <person name="Nordberg H.P."/>
            <person name="Cantor M.N."/>
            <person name="Hua S.X."/>
        </authorList>
    </citation>
    <scope>NUCLEOTIDE SEQUENCE [LARGE SCALE GENOMIC DNA]</scope>
    <source>
        <strain evidence="3 4">Zn</strain>
    </source>
</reference>
<sequence>MSNEQRVTLSKACDQCIQAKRKCSRSLPRCQRCSARKIACKYKNIPLDGKILPPRATALVDAHRSERSQDDDTTINSPFFRGLARTMRKYYSSNHTLPRLSRTHELEPEIILAMDKPTVNYLLDHFKSFPMVVIQTGGAPFIHPQLYQDGHPPCLQNIVALCNIYVHLNPSNFHILPSVISHSTKVLLGSRPTLHTFKSKLAFVQSLILLQIITLFSPSPPITTILRQQAENRVSLLRSLVMDLYYSTPASLPSAMPPYDAWILAESCRRTIHVAHIIQGVYLMLTRGSFKLTMFVKALPLCGNLGRWELEPSACGERGNTAGPEGGNIGQLDAGLISYRELVDMWDNDEVKQLDLFEEMLIAACHGIDSVKGKFLDFHSPPLSG</sequence>